<evidence type="ECO:0000313" key="2">
    <source>
        <dbReference type="EMBL" id="RNA30099.1"/>
    </source>
</evidence>
<dbReference type="EMBL" id="REGN01002123">
    <property type="protein sequence ID" value="RNA30099.1"/>
    <property type="molecule type" value="Genomic_DNA"/>
</dbReference>
<organism evidence="2 3">
    <name type="scientific">Brachionus plicatilis</name>
    <name type="common">Marine rotifer</name>
    <name type="synonym">Brachionus muelleri</name>
    <dbReference type="NCBI Taxonomy" id="10195"/>
    <lineage>
        <taxon>Eukaryota</taxon>
        <taxon>Metazoa</taxon>
        <taxon>Spiralia</taxon>
        <taxon>Gnathifera</taxon>
        <taxon>Rotifera</taxon>
        <taxon>Eurotatoria</taxon>
        <taxon>Monogononta</taxon>
        <taxon>Pseudotrocha</taxon>
        <taxon>Ploima</taxon>
        <taxon>Brachionidae</taxon>
        <taxon>Brachionus</taxon>
    </lineage>
</organism>
<reference evidence="2 3" key="1">
    <citation type="journal article" date="2018" name="Sci. Rep.">
        <title>Genomic signatures of local adaptation to the degree of environmental predictability in rotifers.</title>
        <authorList>
            <person name="Franch-Gras L."/>
            <person name="Hahn C."/>
            <person name="Garcia-Roger E.M."/>
            <person name="Carmona M.J."/>
            <person name="Serra M."/>
            <person name="Gomez A."/>
        </authorList>
    </citation>
    <scope>NUCLEOTIDE SEQUENCE [LARGE SCALE GENOMIC DNA]</scope>
    <source>
        <strain evidence="2">HYR1</strain>
    </source>
</reference>
<evidence type="ECO:0000256" key="1">
    <source>
        <dbReference type="SAM" id="Phobius"/>
    </source>
</evidence>
<dbReference type="Proteomes" id="UP000276133">
    <property type="component" value="Unassembled WGS sequence"/>
</dbReference>
<keyword evidence="1" id="KW-1133">Transmembrane helix</keyword>
<feature type="transmembrane region" description="Helical" evidence="1">
    <location>
        <begin position="29"/>
        <end position="52"/>
    </location>
</feature>
<keyword evidence="1" id="KW-0472">Membrane</keyword>
<dbReference type="AlphaFoldDB" id="A0A3M7S370"/>
<keyword evidence="3" id="KW-1185">Reference proteome</keyword>
<protein>
    <submittedName>
        <fullName evidence="2">Uncharacterized protein</fullName>
    </submittedName>
</protein>
<name>A0A3M7S370_BRAPC</name>
<comment type="caution">
    <text evidence="2">The sequence shown here is derived from an EMBL/GenBank/DDBJ whole genome shotgun (WGS) entry which is preliminary data.</text>
</comment>
<accession>A0A3M7S370</accession>
<evidence type="ECO:0000313" key="3">
    <source>
        <dbReference type="Proteomes" id="UP000276133"/>
    </source>
</evidence>
<gene>
    <name evidence="2" type="ORF">BpHYR1_000669</name>
</gene>
<proteinExistence type="predicted"/>
<feature type="transmembrane region" description="Helical" evidence="1">
    <location>
        <begin position="7"/>
        <end position="23"/>
    </location>
</feature>
<sequence>MIKIKHFLAKLWFIILGSITIKPKPFSNLVFFFGLVAYVNHSSPIMGTILVLRQRISLVRKQKMEEIEYKQRFDLNAVGSQISDYIKLSLRIYLDLQSKI</sequence>
<keyword evidence="1" id="KW-0812">Transmembrane</keyword>